<dbReference type="Gene3D" id="3.30.870.10">
    <property type="entry name" value="Endonuclease Chain A"/>
    <property type="match status" value="2"/>
</dbReference>
<sequence length="561" mass="62825">MPLSKLSKNEGLAVTAYDGDGTVLLAFDIDEEKTKNLAGFAVKVITPNKGPYRSNKYWLKNRLSFKRELSSETELTPEMWEDSNKAPFQIFHWVHFPSAGPGKYVYTVYACYFNSNGSVDLGPSVQTEADLSYRAFPNLELGFTRGYISSQAYADRFDNKAIRPKTKSIDFDTAPYQAQYTWLGAHARKMVFDFLEECLNDDSISVDVFAYDFDEPDIIRKLAAMGPRVRVFQDDATLHTKSTAVEPEVVDKLKQAGAAVKTGHFSRFAHNKVMIQKKNGKAVKVLTGSANFSLRGFYVQANSVLIFNDPTTAELYEQAFEQAFNDQKKFKSSAIASQWFEATTNHNPSVSISYAPHKTAFSLETVSQTIDSAKSSVFFAVMETSGGGPVMPALENLSNRETILSLGTIEKNSQLSLFKQGKNSGVTSFEFLEKDIPEPFKEEYSGGTGQVIHHKFVVCDFNGDNPVVYCGSSNLSQGGEKSNGDNLIEIRDVDIAYYYAIEAIRLFDHYRFRSLHENSTSNKPLQLDTTDNWVKPFYNSSDLRCQTRKLFIGTQQSQGPK</sequence>
<feature type="domain" description="PLD phosphodiesterase" evidence="4">
    <location>
        <begin position="448"/>
        <end position="479"/>
    </location>
</feature>
<keyword evidence="1" id="KW-0378">Hydrolase</keyword>
<name>A0A0E3Q6M9_9EURY</name>
<dbReference type="Proteomes" id="UP000033096">
    <property type="component" value="Chromosome"/>
</dbReference>
<reference evidence="5 6" key="1">
    <citation type="submission" date="2014-07" db="EMBL/GenBank/DDBJ databases">
        <title>Methanogenic archaea and the global carbon cycle.</title>
        <authorList>
            <person name="Henriksen J.R."/>
            <person name="Luke J."/>
            <person name="Reinhart S."/>
            <person name="Benedict M.N."/>
            <person name="Youngblut N.D."/>
            <person name="Metcalf M.E."/>
            <person name="Whitaker R.J."/>
            <person name="Metcalf W.W."/>
        </authorList>
    </citation>
    <scope>NUCLEOTIDE SEQUENCE [LARGE SCALE GENOMIC DNA]</scope>
    <source>
        <strain evidence="5 6">Z-761</strain>
    </source>
</reference>
<evidence type="ECO:0000256" key="3">
    <source>
        <dbReference type="ARBA" id="ARBA00023098"/>
    </source>
</evidence>
<dbReference type="SUPFAM" id="SSF56024">
    <property type="entry name" value="Phospholipase D/nuclease"/>
    <property type="match status" value="2"/>
</dbReference>
<keyword evidence="3" id="KW-0443">Lipid metabolism</keyword>
<dbReference type="CDD" id="cd09172">
    <property type="entry name" value="PLDc_Nuc_like_unchar1_1"/>
    <property type="match status" value="1"/>
</dbReference>
<dbReference type="InterPro" id="IPR025202">
    <property type="entry name" value="PLD-like_dom"/>
</dbReference>
<dbReference type="GO" id="GO:0016042">
    <property type="term" value="P:lipid catabolic process"/>
    <property type="evidence" value="ECO:0007669"/>
    <property type="project" value="UniProtKB-KW"/>
</dbReference>
<dbReference type="GO" id="GO:0016891">
    <property type="term" value="F:RNA endonuclease activity producing 5'-phosphomonoesters, hydrolytic mechanism"/>
    <property type="evidence" value="ECO:0007669"/>
    <property type="project" value="TreeGrafter"/>
</dbReference>
<evidence type="ECO:0000256" key="2">
    <source>
        <dbReference type="ARBA" id="ARBA00022963"/>
    </source>
</evidence>
<evidence type="ECO:0000313" key="5">
    <source>
        <dbReference type="EMBL" id="AKB45264.1"/>
    </source>
</evidence>
<dbReference type="GeneID" id="24811521"/>
<dbReference type="AlphaFoldDB" id="A0A0E3Q6M9"/>
<dbReference type="HOGENOM" id="CLU_018010_0_0_2"/>
<evidence type="ECO:0000259" key="4">
    <source>
        <dbReference type="PROSITE" id="PS50035"/>
    </source>
</evidence>
<dbReference type="InterPro" id="IPR001736">
    <property type="entry name" value="PLipase_D/transphosphatidylase"/>
</dbReference>
<evidence type="ECO:0000256" key="1">
    <source>
        <dbReference type="ARBA" id="ARBA00022801"/>
    </source>
</evidence>
<dbReference type="EMBL" id="CP009520">
    <property type="protein sequence ID" value="AKB45264.1"/>
    <property type="molecule type" value="Genomic_DNA"/>
</dbReference>
<dbReference type="InterPro" id="IPR051406">
    <property type="entry name" value="PLD_domain"/>
</dbReference>
<gene>
    <name evidence="5" type="ORF">MSVAZ_2995</name>
</gene>
<organism evidence="5 6">
    <name type="scientific">Methanosarcina vacuolata Z-761</name>
    <dbReference type="NCBI Taxonomy" id="1434123"/>
    <lineage>
        <taxon>Archaea</taxon>
        <taxon>Methanobacteriati</taxon>
        <taxon>Methanobacteriota</taxon>
        <taxon>Stenosarchaea group</taxon>
        <taxon>Methanomicrobia</taxon>
        <taxon>Methanosarcinales</taxon>
        <taxon>Methanosarcinaceae</taxon>
        <taxon>Methanosarcina</taxon>
    </lineage>
</organism>
<dbReference type="PANTHER" id="PTHR43856">
    <property type="entry name" value="CARDIOLIPIN HYDROLASE"/>
    <property type="match status" value="1"/>
</dbReference>
<protein>
    <recommendedName>
        <fullName evidence="4">PLD phosphodiesterase domain-containing protein</fullName>
    </recommendedName>
</protein>
<evidence type="ECO:0000313" key="6">
    <source>
        <dbReference type="Proteomes" id="UP000033096"/>
    </source>
</evidence>
<accession>A0A0E3Q6M9</accession>
<keyword evidence="6" id="KW-1185">Reference proteome</keyword>
<proteinExistence type="predicted"/>
<keyword evidence="2" id="KW-0442">Lipid degradation</keyword>
<dbReference type="Pfam" id="PF13091">
    <property type="entry name" value="PLDc_2"/>
    <property type="match status" value="2"/>
</dbReference>
<dbReference type="RefSeq" id="WP_048122550.1">
    <property type="nucleotide sequence ID" value="NZ_CP009520.1"/>
</dbReference>
<dbReference type="PANTHER" id="PTHR43856:SF1">
    <property type="entry name" value="MITOCHONDRIAL CARDIOLIPIN HYDROLASE"/>
    <property type="match status" value="1"/>
</dbReference>
<dbReference type="PROSITE" id="PS50035">
    <property type="entry name" value="PLD"/>
    <property type="match status" value="1"/>
</dbReference>
<dbReference type="KEGG" id="mvc:MSVAZ_2995"/>
<dbReference type="PATRIC" id="fig|1434123.4.peg.3682"/>